<protein>
    <recommendedName>
        <fullName evidence="1">MyTH4 domain-containing protein</fullName>
    </recommendedName>
</protein>
<sequence>MQRQSMSRLRESVLSATAAASFMRLHFVQTSVGWPRARASCFSLPFRESCYHGWLLLNLLTGYFSPSNHLMPYVTKYLQQASSDGSSPFTGTVRLPSLWPCFGITERDINLPGGLEYKTKIRTFTVREGLETLCVAPFASFGMRVMLGTQYNLSVPYTGKVAWPMRQKEYIHDYLLGGNLIELNFRRITWKTPLHFENEIYINIHYNQVKRVTELPLSGYNTYPLEKTSIPDIPRPCYVGVNQKEIVVMDGNSQKCYFRILLKTILKMRTVRPISKASMPGLELYYGPAEDPKMILFELKQRGGGGGGGIIIIIIITTTTIISSSSSYIKCP</sequence>
<dbReference type="Ensembl" id="ENSVKKT00000022979.1">
    <property type="protein sequence ID" value="ENSVKKP00000022421.1"/>
    <property type="gene ID" value="ENSVKKG00000014930.1"/>
</dbReference>
<organism evidence="2 3">
    <name type="scientific">Varanus komodoensis</name>
    <name type="common">Komodo dragon</name>
    <dbReference type="NCBI Taxonomy" id="61221"/>
    <lineage>
        <taxon>Eukaryota</taxon>
        <taxon>Metazoa</taxon>
        <taxon>Chordata</taxon>
        <taxon>Craniata</taxon>
        <taxon>Vertebrata</taxon>
        <taxon>Euteleostomi</taxon>
        <taxon>Lepidosauria</taxon>
        <taxon>Squamata</taxon>
        <taxon>Bifurcata</taxon>
        <taxon>Unidentata</taxon>
        <taxon>Episquamata</taxon>
        <taxon>Toxicofera</taxon>
        <taxon>Anguimorpha</taxon>
        <taxon>Paleoanguimorpha</taxon>
        <taxon>Varanoidea</taxon>
        <taxon>Varanidae</taxon>
        <taxon>Varanus</taxon>
    </lineage>
</organism>
<proteinExistence type="predicted"/>
<dbReference type="PANTHER" id="PTHR22692">
    <property type="entry name" value="MYOSIN VII, XV"/>
    <property type="match status" value="1"/>
</dbReference>
<accession>A0A8D2LJB5</accession>
<dbReference type="GO" id="GO:0005856">
    <property type="term" value="C:cytoskeleton"/>
    <property type="evidence" value="ECO:0007669"/>
    <property type="project" value="InterPro"/>
</dbReference>
<keyword evidence="3" id="KW-1185">Reference proteome</keyword>
<feature type="domain" description="MyTH4" evidence="1">
    <location>
        <begin position="46"/>
        <end position="89"/>
    </location>
</feature>
<evidence type="ECO:0000313" key="2">
    <source>
        <dbReference type="Ensembl" id="ENSVKKP00000022421.1"/>
    </source>
</evidence>
<dbReference type="Gene3D" id="1.25.40.530">
    <property type="entry name" value="MyTH4 domain"/>
    <property type="match status" value="1"/>
</dbReference>
<dbReference type="InterPro" id="IPR000857">
    <property type="entry name" value="MyTH4_dom"/>
</dbReference>
<name>A0A8D2LJB5_VARKO</name>
<reference evidence="2" key="2">
    <citation type="submission" date="2025-09" db="UniProtKB">
        <authorList>
            <consortium name="Ensembl"/>
        </authorList>
    </citation>
    <scope>IDENTIFICATION</scope>
</reference>
<dbReference type="Pfam" id="PF00784">
    <property type="entry name" value="MyTH4"/>
    <property type="match status" value="1"/>
</dbReference>
<evidence type="ECO:0000313" key="3">
    <source>
        <dbReference type="Proteomes" id="UP000694545"/>
    </source>
</evidence>
<dbReference type="Proteomes" id="UP000694545">
    <property type="component" value="Unplaced"/>
</dbReference>
<reference evidence="2" key="1">
    <citation type="submission" date="2025-08" db="UniProtKB">
        <authorList>
            <consortium name="Ensembl"/>
        </authorList>
    </citation>
    <scope>IDENTIFICATION</scope>
</reference>
<dbReference type="AlphaFoldDB" id="A0A8D2LJB5"/>
<evidence type="ECO:0000259" key="1">
    <source>
        <dbReference type="Pfam" id="PF00784"/>
    </source>
</evidence>
<dbReference type="InterPro" id="IPR038185">
    <property type="entry name" value="MyTH4_dom_sf"/>
</dbReference>
<dbReference type="PANTHER" id="PTHR22692:SF16">
    <property type="entry name" value="MYOSIN XVB"/>
    <property type="match status" value="1"/>
</dbReference>
<dbReference type="InterPro" id="IPR051567">
    <property type="entry name" value="Unconventional_Myosin_ATPase"/>
</dbReference>